<protein>
    <submittedName>
        <fullName evidence="2">Lysophospholipase L1-like esterase</fullName>
    </submittedName>
</protein>
<proteinExistence type="predicted"/>
<dbReference type="InterPro" id="IPR036514">
    <property type="entry name" value="SGNH_hydro_sf"/>
</dbReference>
<gene>
    <name evidence="2" type="ORF">EV378_2836</name>
</gene>
<reference evidence="2 3" key="1">
    <citation type="submission" date="2019-03" db="EMBL/GenBank/DDBJ databases">
        <title>Sequencing the genomes of 1000 actinobacteria strains.</title>
        <authorList>
            <person name="Klenk H.-P."/>
        </authorList>
    </citation>
    <scope>NUCLEOTIDE SEQUENCE [LARGE SCALE GENOMIC DNA]</scope>
    <source>
        <strain evidence="2 3">DSM 44969</strain>
    </source>
</reference>
<dbReference type="InterPro" id="IPR053140">
    <property type="entry name" value="GDSL_Rv0518-like"/>
</dbReference>
<dbReference type="RefSeq" id="WP_132425061.1">
    <property type="nucleotide sequence ID" value="NZ_SMFZ01000001.1"/>
</dbReference>
<dbReference type="PANTHER" id="PTHR43784">
    <property type="entry name" value="GDSL-LIKE LIPASE/ACYLHYDROLASE, PUTATIVE (AFU_ORTHOLOGUE AFUA_2G00820)-RELATED"/>
    <property type="match status" value="1"/>
</dbReference>
<dbReference type="PANTHER" id="PTHR43784:SF2">
    <property type="entry name" value="GDSL-LIKE LIPASE_ACYLHYDROLASE, PUTATIVE (AFU_ORTHOLOGUE AFUA_2G00820)-RELATED"/>
    <property type="match status" value="1"/>
</dbReference>
<evidence type="ECO:0000313" key="3">
    <source>
        <dbReference type="Proteomes" id="UP000295560"/>
    </source>
</evidence>
<accession>A0A4V6NDK2</accession>
<dbReference type="EMBL" id="SMFZ01000001">
    <property type="protein sequence ID" value="TCK26986.1"/>
    <property type="molecule type" value="Genomic_DNA"/>
</dbReference>
<evidence type="ECO:0000313" key="2">
    <source>
        <dbReference type="EMBL" id="TCK26986.1"/>
    </source>
</evidence>
<evidence type="ECO:0000259" key="1">
    <source>
        <dbReference type="Pfam" id="PF13472"/>
    </source>
</evidence>
<dbReference type="InterPro" id="IPR013830">
    <property type="entry name" value="SGNH_hydro"/>
</dbReference>
<dbReference type="SUPFAM" id="SSF52266">
    <property type="entry name" value="SGNH hydrolase"/>
    <property type="match status" value="1"/>
</dbReference>
<name>A0A4V6NDK2_PSEEN</name>
<feature type="domain" description="SGNH hydrolase-type esterase" evidence="1">
    <location>
        <begin position="210"/>
        <end position="395"/>
    </location>
</feature>
<comment type="caution">
    <text evidence="2">The sequence shown here is derived from an EMBL/GenBank/DDBJ whole genome shotgun (WGS) entry which is preliminary data.</text>
</comment>
<sequence length="413" mass="41499">MQGTSGGRWRVAAAVAVGMTLVLASAAVGWSRGAAPAAAATDCGPTWLTGWMAAQQPVPGDQLAGRTLRMTVRSEVAGDQVRLRLSNRFGDGPLTIGRASVAKVGAGAAVTGPVALGFAGRPGVTIPPGSDVLTDPVPMPGTDLAVSLFLTDVPSEISSHPVAMRTAYLSGPGDATGATDGAGFGTTLQSWPVLSGVEVHAGRSVAAVVVVGDSLVDGVGSTPNGADRVTDVLAARLRDAGGDRAMTVLNAGLSRNRLLTDDAGPSPEQRFEGDVATAVGARDVLLEAGTNDIDDGAGSDRIVSGLQEYADRARGAGLRVLLATIPPSTVGERGTPSGRQVRDTVNAWIREQGPAHADGVVDLAAAVADPADPGRLRPDMDSGDGLHPSPAGYRALAAAIDPATLSGSPCLAP</sequence>
<keyword evidence="3" id="KW-1185">Reference proteome</keyword>
<dbReference type="AlphaFoldDB" id="A0A4V6NDK2"/>
<organism evidence="2 3">
    <name type="scientific">Pseudonocardia endophytica</name>
    <dbReference type="NCBI Taxonomy" id="401976"/>
    <lineage>
        <taxon>Bacteria</taxon>
        <taxon>Bacillati</taxon>
        <taxon>Actinomycetota</taxon>
        <taxon>Actinomycetes</taxon>
        <taxon>Pseudonocardiales</taxon>
        <taxon>Pseudonocardiaceae</taxon>
        <taxon>Pseudonocardia</taxon>
    </lineage>
</organism>
<dbReference type="Proteomes" id="UP000295560">
    <property type="component" value="Unassembled WGS sequence"/>
</dbReference>
<dbReference type="OrthoDB" id="1828825at2"/>
<dbReference type="Pfam" id="PF13472">
    <property type="entry name" value="Lipase_GDSL_2"/>
    <property type="match status" value="1"/>
</dbReference>
<dbReference type="Gene3D" id="3.40.50.1110">
    <property type="entry name" value="SGNH hydrolase"/>
    <property type="match status" value="1"/>
</dbReference>